<protein>
    <submittedName>
        <fullName evidence="1">Uncharacterized protein</fullName>
    </submittedName>
</protein>
<reference evidence="1" key="2">
    <citation type="journal article" date="2015" name="Data Brief">
        <title>Shoot transcriptome of the giant reed, Arundo donax.</title>
        <authorList>
            <person name="Barrero R.A."/>
            <person name="Guerrero F.D."/>
            <person name="Moolhuijzen P."/>
            <person name="Goolsby J.A."/>
            <person name="Tidwell J."/>
            <person name="Bellgard S.E."/>
            <person name="Bellgard M.I."/>
        </authorList>
    </citation>
    <scope>NUCLEOTIDE SEQUENCE</scope>
    <source>
        <tissue evidence="1">Shoot tissue taken approximately 20 cm above the soil surface</tissue>
    </source>
</reference>
<sequence length="53" mass="6029">MYVSRYLELQNVAVFSKKEKKVANCFKYIYPVASLICTSDCMLSVDSSLVFVP</sequence>
<reference evidence="1" key="1">
    <citation type="submission" date="2014-09" db="EMBL/GenBank/DDBJ databases">
        <authorList>
            <person name="Magalhaes I.L.F."/>
            <person name="Oliveira U."/>
            <person name="Santos F.R."/>
            <person name="Vidigal T.H.D.A."/>
            <person name="Brescovit A.D."/>
            <person name="Santos A.J."/>
        </authorList>
    </citation>
    <scope>NUCLEOTIDE SEQUENCE</scope>
    <source>
        <tissue evidence="1">Shoot tissue taken approximately 20 cm above the soil surface</tissue>
    </source>
</reference>
<dbReference type="AlphaFoldDB" id="A0A0A9FL69"/>
<dbReference type="EMBL" id="GBRH01188873">
    <property type="protein sequence ID" value="JAE09023.1"/>
    <property type="molecule type" value="Transcribed_RNA"/>
</dbReference>
<accession>A0A0A9FL69</accession>
<evidence type="ECO:0000313" key="1">
    <source>
        <dbReference type="EMBL" id="JAE09023.1"/>
    </source>
</evidence>
<proteinExistence type="predicted"/>
<organism evidence="1">
    <name type="scientific">Arundo donax</name>
    <name type="common">Giant reed</name>
    <name type="synonym">Donax arundinaceus</name>
    <dbReference type="NCBI Taxonomy" id="35708"/>
    <lineage>
        <taxon>Eukaryota</taxon>
        <taxon>Viridiplantae</taxon>
        <taxon>Streptophyta</taxon>
        <taxon>Embryophyta</taxon>
        <taxon>Tracheophyta</taxon>
        <taxon>Spermatophyta</taxon>
        <taxon>Magnoliopsida</taxon>
        <taxon>Liliopsida</taxon>
        <taxon>Poales</taxon>
        <taxon>Poaceae</taxon>
        <taxon>PACMAD clade</taxon>
        <taxon>Arundinoideae</taxon>
        <taxon>Arundineae</taxon>
        <taxon>Arundo</taxon>
    </lineage>
</organism>
<name>A0A0A9FL69_ARUDO</name>